<gene>
    <name evidence="7" type="ORF">FN846DRAFT_773781</name>
</gene>
<evidence type="ECO:0000256" key="3">
    <source>
        <dbReference type="ARBA" id="ARBA00022806"/>
    </source>
</evidence>
<name>A0A5J5F5X4_9PEZI</name>
<dbReference type="SUPFAM" id="SSF52540">
    <property type="entry name" value="P-loop containing nucleoside triphosphate hydrolases"/>
    <property type="match status" value="1"/>
</dbReference>
<protein>
    <submittedName>
        <fullName evidence="7">P-loop containing nucleoside triphosphate hydrolase protein</fullName>
    </submittedName>
</protein>
<dbReference type="InterPro" id="IPR039904">
    <property type="entry name" value="TRANK1"/>
</dbReference>
<dbReference type="InterPro" id="IPR014016">
    <property type="entry name" value="UvrD-like_ATP-bd"/>
</dbReference>
<keyword evidence="1 5" id="KW-0547">Nucleotide-binding</keyword>
<dbReference type="InParanoid" id="A0A5J5F5X4"/>
<dbReference type="Gene3D" id="3.40.50.300">
    <property type="entry name" value="P-loop containing nucleotide triphosphate hydrolases"/>
    <property type="match status" value="2"/>
</dbReference>
<dbReference type="Pfam" id="PF13361">
    <property type="entry name" value="UvrD_C"/>
    <property type="match status" value="1"/>
</dbReference>
<dbReference type="Proteomes" id="UP000326924">
    <property type="component" value="Unassembled WGS sequence"/>
</dbReference>
<dbReference type="PROSITE" id="PS51198">
    <property type="entry name" value="UVRD_HELICASE_ATP_BIND"/>
    <property type="match status" value="1"/>
</dbReference>
<keyword evidence="8" id="KW-1185">Reference proteome</keyword>
<dbReference type="GO" id="GO:0016787">
    <property type="term" value="F:hydrolase activity"/>
    <property type="evidence" value="ECO:0007669"/>
    <property type="project" value="UniProtKB-UniRule"/>
</dbReference>
<dbReference type="InterPro" id="IPR011990">
    <property type="entry name" value="TPR-like_helical_dom_sf"/>
</dbReference>
<keyword evidence="4 5" id="KW-0067">ATP-binding</keyword>
<evidence type="ECO:0000256" key="4">
    <source>
        <dbReference type="ARBA" id="ARBA00022840"/>
    </source>
</evidence>
<dbReference type="Pfam" id="PF00580">
    <property type="entry name" value="UvrD-helicase"/>
    <property type="match status" value="1"/>
</dbReference>
<dbReference type="Gene3D" id="1.25.40.10">
    <property type="entry name" value="Tetratricopeptide repeat domain"/>
    <property type="match status" value="1"/>
</dbReference>
<reference evidence="7 8" key="1">
    <citation type="submission" date="2019-09" db="EMBL/GenBank/DDBJ databases">
        <title>Draft genome of the ectomycorrhizal ascomycete Sphaerosporella brunnea.</title>
        <authorList>
            <consortium name="DOE Joint Genome Institute"/>
            <person name="Benucci G.M."/>
            <person name="Marozzi G."/>
            <person name="Antonielli L."/>
            <person name="Sanchez S."/>
            <person name="Marco P."/>
            <person name="Wang X."/>
            <person name="Falini L.B."/>
            <person name="Barry K."/>
            <person name="Haridas S."/>
            <person name="Lipzen A."/>
            <person name="Labutti K."/>
            <person name="Grigoriev I.V."/>
            <person name="Murat C."/>
            <person name="Martin F."/>
            <person name="Albertini E."/>
            <person name="Donnini D."/>
            <person name="Bonito G."/>
        </authorList>
    </citation>
    <scope>NUCLEOTIDE SEQUENCE [LARGE SCALE GENOMIC DNA]</scope>
    <source>
        <strain evidence="7 8">Sb_GMNB300</strain>
    </source>
</reference>
<comment type="caution">
    <text evidence="7">The sequence shown here is derived from an EMBL/GenBank/DDBJ whole genome shotgun (WGS) entry which is preliminary data.</text>
</comment>
<dbReference type="InterPro" id="IPR027417">
    <property type="entry name" value="P-loop_NTPase"/>
</dbReference>
<evidence type="ECO:0000259" key="6">
    <source>
        <dbReference type="PROSITE" id="PS51198"/>
    </source>
</evidence>
<feature type="domain" description="UvrD-like helicase ATP-binding" evidence="6">
    <location>
        <begin position="400"/>
        <end position="761"/>
    </location>
</feature>
<evidence type="ECO:0000256" key="1">
    <source>
        <dbReference type="ARBA" id="ARBA00022741"/>
    </source>
</evidence>
<dbReference type="GO" id="GO:0005524">
    <property type="term" value="F:ATP binding"/>
    <property type="evidence" value="ECO:0007669"/>
    <property type="project" value="UniProtKB-UniRule"/>
</dbReference>
<keyword evidence="2 5" id="KW-0378">Hydrolase</keyword>
<evidence type="ECO:0000313" key="7">
    <source>
        <dbReference type="EMBL" id="KAA8911747.1"/>
    </source>
</evidence>
<dbReference type="InterPro" id="IPR014017">
    <property type="entry name" value="DNA_helicase_UvrD-like_C"/>
</dbReference>
<evidence type="ECO:0000256" key="5">
    <source>
        <dbReference type="PROSITE-ProRule" id="PRU00560"/>
    </source>
</evidence>
<proteinExistence type="predicted"/>
<sequence>MRNLYAVHFVNAVPAIRISWANKLLKLCAICTSSPACHGIQSDIERWRAVKEAVSALEGIQKHGQQNSNQAPSQAVPSLLVLRKLDKDEKKTRSRTADLTPARLDDEFPLLPDRIIAIMNELQCVPPRSYRATEALLEQLQAIEIPALIDNVLATFPCRPCSELAKNPKELLAKSTGGPSTNAVFTGFPKEPAMDSLFGGKIGLWKVLLSAEALKDIQKLSLAGNIDILKARLLQLASGDWKGGSFFKTGPRPGKKHLDSHLYAVGVGKQLRILWQIDVARCEDGLFRQHIKIWRVVDQKDIPKAIDHVVLVHRNQIVHMDDGYDFSKFPTRDAFGNNIPCEFHSTPHSRKENQPPSSAHAVPISVADRKALELYNKFYEFTQPVMKSFESKTLLAEFPFDTSPEEAEVIKHDQSGTLIMGRSGTGKTTCLVQKIVWNCTAQRAVIGQDPMRQILLTRSKLLVEKLKVYTKRLVESQLSKTISTTPVKLDVHDTLAEESLLHAKTLGKLTLEDFPLVVTFDGLLKILENTVAEADRQKFYAPPGQSIKKEAPGQYVRRAQTVDFALFRSEYWRRFPPNLTKKYEPGLVFAEILGVIKGSAFLHTGAFGSLCRDEYLSLSHKQAPTFSAHQREGVYDIYRHYERQKLSHGDKDGIDRVLGVLKFLASDTSGIIQGFMEEIYVDEVQDQRCIDIKLLLMLVKNPRGIHLAGDTAQCISQDSTFRFSHVKRMFFEAFAHLSKSTDDRTLAVPALFKLTRNFRSHQGIISLANFISSLLSEAFPQAVDKMDEERGQFNGPIPTLFVGIGAKVLASRLIGLGDMSEKIADFGAEQVILVRDESTKEKVKADLGEVALVLTILDSKGMEFDDVFLLDFFTSSPCLSIIRRLKAIFDAPLDIHREEEFKSNALLCSELKHLYVAVTRARNQLWIFESSNEAAEPVVELFNENKRGSGPLVEVARRTDPNINDKLKQLKPAIPSDPKRYSEQGYQLLQRGLYREANFCFKKANDEKGLTITGAHLKMEEGRGYRADGKPEKFLQLFAAAVDLFRAAGQSGNAAFCLEEMNRLEEAGDIWFEIRNYDKAASLFTSCGAWRKAYETYDTIASYIKLCTILITQGRISSDFQPLIIDALGSDDEKEEFFRKFKLTKQLVTVLKSKLQYGKAFQELLFDGKLKDALRLGLEHIEEDASIPAQEVVKLVHYMEFQKMIEYLPGRAMEWPQISCHLSKLPESLSHALSEWDSLRVSLIGNCLRDVLSRLKDGFYKDLLSVAVGPHLRPEELRADL</sequence>
<dbReference type="GO" id="GO:0004386">
    <property type="term" value="F:helicase activity"/>
    <property type="evidence" value="ECO:0007669"/>
    <property type="project" value="UniProtKB-UniRule"/>
</dbReference>
<organism evidence="7 8">
    <name type="scientific">Sphaerosporella brunnea</name>
    <dbReference type="NCBI Taxonomy" id="1250544"/>
    <lineage>
        <taxon>Eukaryota</taxon>
        <taxon>Fungi</taxon>
        <taxon>Dikarya</taxon>
        <taxon>Ascomycota</taxon>
        <taxon>Pezizomycotina</taxon>
        <taxon>Pezizomycetes</taxon>
        <taxon>Pezizales</taxon>
        <taxon>Pyronemataceae</taxon>
        <taxon>Sphaerosporella</taxon>
    </lineage>
</organism>
<evidence type="ECO:0000256" key="2">
    <source>
        <dbReference type="ARBA" id="ARBA00022801"/>
    </source>
</evidence>
<accession>A0A5J5F5X4</accession>
<dbReference type="PANTHER" id="PTHR21529">
    <property type="entry name" value="MAMMARY TURMOR VIRUS RECEPTOR HOMOLOG 1, 2 MTVR1, 2"/>
    <property type="match status" value="1"/>
</dbReference>
<keyword evidence="3 5" id="KW-0347">Helicase</keyword>
<evidence type="ECO:0000313" key="8">
    <source>
        <dbReference type="Proteomes" id="UP000326924"/>
    </source>
</evidence>
<dbReference type="OrthoDB" id="3156807at2759"/>
<dbReference type="EMBL" id="VXIS01000032">
    <property type="protein sequence ID" value="KAA8911747.1"/>
    <property type="molecule type" value="Genomic_DNA"/>
</dbReference>
<dbReference type="PANTHER" id="PTHR21529:SF4">
    <property type="entry name" value="TPR AND ANKYRIN REPEAT-CONTAINING PROTEIN 1"/>
    <property type="match status" value="1"/>
</dbReference>
<feature type="binding site" evidence="5">
    <location>
        <begin position="421"/>
        <end position="428"/>
    </location>
    <ligand>
        <name>ATP</name>
        <dbReference type="ChEBI" id="CHEBI:30616"/>
    </ligand>
</feature>